<dbReference type="AlphaFoldDB" id="A0A8H6XS67"/>
<evidence type="ECO:0000256" key="1">
    <source>
        <dbReference type="ARBA" id="ARBA00022737"/>
    </source>
</evidence>
<dbReference type="InterPro" id="IPR027417">
    <property type="entry name" value="P-loop_NTPase"/>
</dbReference>
<dbReference type="InterPro" id="IPR056884">
    <property type="entry name" value="NPHP3-like_N"/>
</dbReference>
<dbReference type="InterPro" id="IPR002110">
    <property type="entry name" value="Ankyrin_rpt"/>
</dbReference>
<keyword evidence="2 3" id="KW-0040">ANK repeat</keyword>
<dbReference type="Gene3D" id="3.40.50.300">
    <property type="entry name" value="P-loop containing nucleotide triphosphate hydrolases"/>
    <property type="match status" value="1"/>
</dbReference>
<dbReference type="SMART" id="SM00248">
    <property type="entry name" value="ANK"/>
    <property type="match status" value="9"/>
</dbReference>
<evidence type="ECO:0000256" key="4">
    <source>
        <dbReference type="SAM" id="MobiDB-lite"/>
    </source>
</evidence>
<feature type="repeat" description="ANK" evidence="3">
    <location>
        <begin position="917"/>
        <end position="949"/>
    </location>
</feature>
<sequence>MAPPTTKSTRPPSGYATDSSSDKVLGPACTSLEAALKIFQLLSNVTKNVPYLNTITGGIQALIDIQKMMSHNKERTADLLDKIGELSRRVANGLHELGDDERRAAFMRLEDDLQRYEGFLRDTCAILTHWTSKSFMKRLWSHGDFPGIADGIDRRLDAFHDAFSVTRLIALSTGQDVLDAKIQSVIDKGIRNDLEKWLEPASVAVSQRDAANKRHLDTGKWLFERDEFIEWIYAPSSLLWLHGISGCGKTVLSSTIVSTLREKAMPLVFFYFDTTSSGQRTVTQLLCSLVNQLSVKAQPPDRRLNALWSSYNNGQHLPSNTALFADALLPILREIREPVYIILDALDECSERDKLLRLITEIMDARLLRVHVLVTSRPEVLHSSIDLVQRAVQVSFEGCTDPDIESYISERLSNFEIDWSDDRKNQIKTGLLKRGGGMFRLVSLQLDQLFNCDGRESQVAKALSDMPTSLDTIYARILQNISDPEMIANVVRAMNWLVFSRRPMGLNEIVDALAFDFDQEPLRFNPAERMRPKALLMACGGLITLLDNDLVDRARSKPAHAGPTLKIAHASVQEYFLGVRNLFARNPHGIRCEVSEQTAHRLIARTCIGYLCSLDRILQDDADLKQYPLTQYAAMHWEFHLLLYDGICGVEHRHQPRSQDKELLALVLALFQQDRPPYQTLCRLRDFDKRDYILRPRTATRSPPPFNPPLRLPNSRPVTILHPLYVGVRLGIFQVVDALLKQDMDVNMKCGLLGNVLQAACFEGHLEIAHLLIQHGADVTAPGGVYKNALQAAMYSGHTEIVRLLVKQNVDINARCGKFENALQAAVYLGDYEMVSLLAEHKVDMDAEGGKCRNGLQAAVCYRNTDIEYFLIDRGADMSPPNGEYGTALQAAAFHHHTDIARLLIARGADVNKQGGRYGNALQAASRQGAYEIASLLIEHGADVNNRGGEYGNAIQAAACYGHTEVVRLLINHGADVHMHVGAYANPLQTAACSGHIEIVRLLLEHKADVNGQVGFFGNALQAAACYGHIEILCLLLEHGADINAQGGTIRKCTSSSCVQSVHRNNASAD</sequence>
<evidence type="ECO:0000313" key="7">
    <source>
        <dbReference type="Proteomes" id="UP000620124"/>
    </source>
</evidence>
<evidence type="ECO:0000256" key="2">
    <source>
        <dbReference type="ARBA" id="ARBA00023043"/>
    </source>
</evidence>
<protein>
    <submittedName>
        <fullName evidence="6">Pfs domain-containing protein</fullName>
    </submittedName>
</protein>
<dbReference type="InterPro" id="IPR007111">
    <property type="entry name" value="NACHT_NTPase"/>
</dbReference>
<name>A0A8H6XS67_9AGAR</name>
<dbReference type="PROSITE" id="PS50088">
    <property type="entry name" value="ANK_REPEAT"/>
    <property type="match status" value="6"/>
</dbReference>
<feature type="repeat" description="ANK" evidence="3">
    <location>
        <begin position="1019"/>
        <end position="1048"/>
    </location>
</feature>
<organism evidence="6 7">
    <name type="scientific">Mycena venus</name>
    <dbReference type="NCBI Taxonomy" id="2733690"/>
    <lineage>
        <taxon>Eukaryota</taxon>
        <taxon>Fungi</taxon>
        <taxon>Dikarya</taxon>
        <taxon>Basidiomycota</taxon>
        <taxon>Agaricomycotina</taxon>
        <taxon>Agaricomycetes</taxon>
        <taxon>Agaricomycetidae</taxon>
        <taxon>Agaricales</taxon>
        <taxon>Marasmiineae</taxon>
        <taxon>Mycenaceae</taxon>
        <taxon>Mycena</taxon>
    </lineage>
</organism>
<dbReference type="Proteomes" id="UP000620124">
    <property type="component" value="Unassembled WGS sequence"/>
</dbReference>
<feature type="domain" description="NACHT" evidence="5">
    <location>
        <begin position="237"/>
        <end position="378"/>
    </location>
</feature>
<dbReference type="InterPro" id="IPR036770">
    <property type="entry name" value="Ankyrin_rpt-contain_sf"/>
</dbReference>
<gene>
    <name evidence="6" type="ORF">MVEN_01461200</name>
</gene>
<comment type="caution">
    <text evidence="6">The sequence shown here is derived from an EMBL/GenBank/DDBJ whole genome shotgun (WGS) entry which is preliminary data.</text>
</comment>
<dbReference type="GO" id="GO:0007166">
    <property type="term" value="P:cell surface receptor signaling pathway"/>
    <property type="evidence" value="ECO:0007669"/>
    <property type="project" value="InterPro"/>
</dbReference>
<evidence type="ECO:0000259" key="5">
    <source>
        <dbReference type="PROSITE" id="PS50837"/>
    </source>
</evidence>
<feature type="repeat" description="ANK" evidence="3">
    <location>
        <begin position="950"/>
        <end position="982"/>
    </location>
</feature>
<keyword evidence="7" id="KW-1185">Reference proteome</keyword>
<dbReference type="PROSITE" id="PS50297">
    <property type="entry name" value="ANK_REP_REGION"/>
    <property type="match status" value="5"/>
</dbReference>
<dbReference type="SUPFAM" id="SSF48403">
    <property type="entry name" value="Ankyrin repeat"/>
    <property type="match status" value="1"/>
</dbReference>
<feature type="repeat" description="ANK" evidence="3">
    <location>
        <begin position="785"/>
        <end position="817"/>
    </location>
</feature>
<dbReference type="Gene3D" id="1.25.40.20">
    <property type="entry name" value="Ankyrin repeat-containing domain"/>
    <property type="match status" value="1"/>
</dbReference>
<reference evidence="6" key="1">
    <citation type="submission" date="2020-05" db="EMBL/GenBank/DDBJ databases">
        <title>Mycena genomes resolve the evolution of fungal bioluminescence.</title>
        <authorList>
            <person name="Tsai I.J."/>
        </authorList>
    </citation>
    <scope>NUCLEOTIDE SEQUENCE</scope>
    <source>
        <strain evidence="6">CCC161011</strain>
    </source>
</reference>
<dbReference type="OrthoDB" id="194358at2759"/>
<keyword evidence="1" id="KW-0677">Repeat</keyword>
<dbReference type="Gene3D" id="1.20.930.20">
    <property type="entry name" value="Adaptor protein Cbl, N-terminal domain"/>
    <property type="match status" value="1"/>
</dbReference>
<feature type="region of interest" description="Disordered" evidence="4">
    <location>
        <begin position="1"/>
        <end position="21"/>
    </location>
</feature>
<evidence type="ECO:0000256" key="3">
    <source>
        <dbReference type="PROSITE-ProRule" id="PRU00023"/>
    </source>
</evidence>
<proteinExistence type="predicted"/>
<accession>A0A8H6XS67</accession>
<dbReference type="Pfam" id="PF12796">
    <property type="entry name" value="Ank_2"/>
    <property type="match status" value="3"/>
</dbReference>
<dbReference type="Pfam" id="PF24883">
    <property type="entry name" value="NPHP3_N"/>
    <property type="match status" value="1"/>
</dbReference>
<feature type="compositionally biased region" description="Polar residues" evidence="4">
    <location>
        <begin position="1"/>
        <end position="19"/>
    </location>
</feature>
<dbReference type="PANTHER" id="PTHR24198:SF165">
    <property type="entry name" value="ANKYRIN REPEAT-CONTAINING PROTEIN-RELATED"/>
    <property type="match status" value="1"/>
</dbReference>
<dbReference type="InterPro" id="IPR059179">
    <property type="entry name" value="MLKL-like_MCAfunc"/>
</dbReference>
<dbReference type="CDD" id="cd21037">
    <property type="entry name" value="MLKL_NTD"/>
    <property type="match status" value="1"/>
</dbReference>
<feature type="repeat" description="ANK" evidence="3">
    <location>
        <begin position="884"/>
        <end position="916"/>
    </location>
</feature>
<dbReference type="InterPro" id="IPR036537">
    <property type="entry name" value="Adaptor_Cbl_N_dom_sf"/>
</dbReference>
<evidence type="ECO:0000313" key="6">
    <source>
        <dbReference type="EMBL" id="KAF7347073.1"/>
    </source>
</evidence>
<dbReference type="PROSITE" id="PS50837">
    <property type="entry name" value="NACHT"/>
    <property type="match status" value="1"/>
</dbReference>
<dbReference type="EMBL" id="JACAZI010000012">
    <property type="protein sequence ID" value="KAF7347073.1"/>
    <property type="molecule type" value="Genomic_DNA"/>
</dbReference>
<dbReference type="PANTHER" id="PTHR24198">
    <property type="entry name" value="ANKYRIN REPEAT AND PROTEIN KINASE DOMAIN-CONTAINING PROTEIN"/>
    <property type="match status" value="1"/>
</dbReference>
<dbReference type="SUPFAM" id="SSF52540">
    <property type="entry name" value="P-loop containing nucleoside triphosphate hydrolases"/>
    <property type="match status" value="1"/>
</dbReference>
<feature type="repeat" description="ANK" evidence="3">
    <location>
        <begin position="983"/>
        <end position="1011"/>
    </location>
</feature>